<dbReference type="RefSeq" id="WP_188506899.1">
    <property type="nucleotide sequence ID" value="NZ_BMER01000003.1"/>
</dbReference>
<reference evidence="1" key="2">
    <citation type="submission" date="2020-09" db="EMBL/GenBank/DDBJ databases">
        <authorList>
            <person name="Sun Q."/>
            <person name="Zhou Y."/>
        </authorList>
    </citation>
    <scope>NUCLEOTIDE SEQUENCE</scope>
    <source>
        <strain evidence="1">CGMCC 1.12195</strain>
    </source>
</reference>
<reference evidence="1" key="1">
    <citation type="journal article" date="2014" name="Int. J. Syst. Evol. Microbiol.">
        <title>Complete genome sequence of Corynebacterium casei LMG S-19264T (=DSM 44701T), isolated from a smear-ripened cheese.</title>
        <authorList>
            <consortium name="US DOE Joint Genome Institute (JGI-PGF)"/>
            <person name="Walter F."/>
            <person name="Albersmeier A."/>
            <person name="Kalinowski J."/>
            <person name="Ruckert C."/>
        </authorList>
    </citation>
    <scope>NUCLEOTIDE SEQUENCE</scope>
    <source>
        <strain evidence="1">CGMCC 1.12195</strain>
    </source>
</reference>
<evidence type="ECO:0000313" key="2">
    <source>
        <dbReference type="Proteomes" id="UP000660862"/>
    </source>
</evidence>
<protein>
    <submittedName>
        <fullName evidence="1">Uncharacterized protein</fullName>
    </submittedName>
</protein>
<dbReference type="Pfam" id="PF16248">
    <property type="entry name" value="DUF4905"/>
    <property type="match status" value="1"/>
</dbReference>
<proteinExistence type="predicted"/>
<gene>
    <name evidence="1" type="ORF">GCM10007415_30120</name>
</gene>
<keyword evidence="2" id="KW-1185">Reference proteome</keyword>
<organism evidence="1 2">
    <name type="scientific">Parapedobacter pyrenivorans</name>
    <dbReference type="NCBI Taxonomy" id="1305674"/>
    <lineage>
        <taxon>Bacteria</taxon>
        <taxon>Pseudomonadati</taxon>
        <taxon>Bacteroidota</taxon>
        <taxon>Sphingobacteriia</taxon>
        <taxon>Sphingobacteriales</taxon>
        <taxon>Sphingobacteriaceae</taxon>
        <taxon>Parapedobacter</taxon>
    </lineage>
</organism>
<name>A0A917MCF6_9SPHI</name>
<sequence length="251" mass="28339">MDKYTLKTAFRKSFLGIVWRIEADMANNILAIETRDEATGNPSFSVFDYTTGTSLVHERPYGDRNWALAGTTDRKLIVRAFGQNSPDSAGIACIDATTGELLWEQFNYMLVGIGDQQLTVRHRNFASGYEQRIDIHTGNLTQVDQPTDKPAELAIVLPQRHIGNVPALLANYEIHGDIFCCPIGSKQVWAFHEVTHQKYRVRLVISNGLNILSEEVVLTNLAHMIPELFFAIDRQLFLVSDNKREIVSYLV</sequence>
<dbReference type="Proteomes" id="UP000660862">
    <property type="component" value="Unassembled WGS sequence"/>
</dbReference>
<dbReference type="InterPro" id="IPR011047">
    <property type="entry name" value="Quinoprotein_ADH-like_sf"/>
</dbReference>
<dbReference type="EMBL" id="BMER01000003">
    <property type="protein sequence ID" value="GGG93243.1"/>
    <property type="molecule type" value="Genomic_DNA"/>
</dbReference>
<dbReference type="InterPro" id="IPR032595">
    <property type="entry name" value="DUF4905"/>
</dbReference>
<comment type="caution">
    <text evidence="1">The sequence shown here is derived from an EMBL/GenBank/DDBJ whole genome shotgun (WGS) entry which is preliminary data.</text>
</comment>
<evidence type="ECO:0000313" key="1">
    <source>
        <dbReference type="EMBL" id="GGG93243.1"/>
    </source>
</evidence>
<dbReference type="SUPFAM" id="SSF50998">
    <property type="entry name" value="Quinoprotein alcohol dehydrogenase-like"/>
    <property type="match status" value="1"/>
</dbReference>
<dbReference type="AlphaFoldDB" id="A0A917MCF6"/>
<accession>A0A917MCF6</accession>